<dbReference type="Proteomes" id="UP001165065">
    <property type="component" value="Unassembled WGS sequence"/>
</dbReference>
<proteinExistence type="predicted"/>
<name>A0A9W7GAN6_9STRA</name>
<evidence type="ECO:0000313" key="1">
    <source>
        <dbReference type="EMBL" id="GMI39871.1"/>
    </source>
</evidence>
<gene>
    <name evidence="1" type="ORF">TrCOL_g4254</name>
</gene>
<organism evidence="1 2">
    <name type="scientific">Triparma columacea</name>
    <dbReference type="NCBI Taxonomy" id="722753"/>
    <lineage>
        <taxon>Eukaryota</taxon>
        <taxon>Sar</taxon>
        <taxon>Stramenopiles</taxon>
        <taxon>Ochrophyta</taxon>
        <taxon>Bolidophyceae</taxon>
        <taxon>Parmales</taxon>
        <taxon>Triparmaceae</taxon>
        <taxon>Triparma</taxon>
    </lineage>
</organism>
<accession>A0A9W7GAN6</accession>
<sequence>MKRRKGPPLGTSKWIYLMHTYLDSEGNVVKATVHVTFHDAISLLQPALKSTQQDFNTLYPDPNQSTYGSRIRSRMEAQFRSNKNTINFDGGLKLTRYNWRVGFKKVQRIADGTNGNAISKGIDAMPTEAKKAMWKGRA</sequence>
<dbReference type="AlphaFoldDB" id="A0A9W7GAN6"/>
<protein>
    <submittedName>
        <fullName evidence="1">Uncharacterized protein</fullName>
    </submittedName>
</protein>
<reference evidence="2" key="1">
    <citation type="journal article" date="2023" name="Commun. Biol.">
        <title>Genome analysis of Parmales, the sister group of diatoms, reveals the evolutionary specialization of diatoms from phago-mixotrophs to photoautotrophs.</title>
        <authorList>
            <person name="Ban H."/>
            <person name="Sato S."/>
            <person name="Yoshikawa S."/>
            <person name="Yamada K."/>
            <person name="Nakamura Y."/>
            <person name="Ichinomiya M."/>
            <person name="Sato N."/>
            <person name="Blanc-Mathieu R."/>
            <person name="Endo H."/>
            <person name="Kuwata A."/>
            <person name="Ogata H."/>
        </authorList>
    </citation>
    <scope>NUCLEOTIDE SEQUENCE [LARGE SCALE GENOMIC DNA]</scope>
</reference>
<keyword evidence="2" id="KW-1185">Reference proteome</keyword>
<comment type="caution">
    <text evidence="1">The sequence shown here is derived from an EMBL/GenBank/DDBJ whole genome shotgun (WGS) entry which is preliminary data.</text>
</comment>
<feature type="non-terminal residue" evidence="1">
    <location>
        <position position="1"/>
    </location>
</feature>
<dbReference type="EMBL" id="BRYA01000114">
    <property type="protein sequence ID" value="GMI39871.1"/>
    <property type="molecule type" value="Genomic_DNA"/>
</dbReference>
<evidence type="ECO:0000313" key="2">
    <source>
        <dbReference type="Proteomes" id="UP001165065"/>
    </source>
</evidence>